<evidence type="ECO:0000256" key="9">
    <source>
        <dbReference type="ARBA" id="ARBA00022840"/>
    </source>
</evidence>
<gene>
    <name evidence="15 20" type="primary">pheT</name>
    <name evidence="20" type="ORF">C6B37_00075</name>
</gene>
<comment type="caution">
    <text evidence="20">The sequence shown here is derived from an EMBL/GenBank/DDBJ whole genome shotgun (WGS) entry which is preliminary data.</text>
</comment>
<evidence type="ECO:0000259" key="19">
    <source>
        <dbReference type="PROSITE" id="PS51483"/>
    </source>
</evidence>
<keyword evidence="10 15" id="KW-0460">Magnesium</keyword>
<dbReference type="InterPro" id="IPR033714">
    <property type="entry name" value="tRNA_bind_bactPheRS"/>
</dbReference>
<dbReference type="CDD" id="cd00769">
    <property type="entry name" value="PheRS_beta_core"/>
    <property type="match status" value="1"/>
</dbReference>
<comment type="cofactor">
    <cofactor evidence="15">
        <name>Mg(2+)</name>
        <dbReference type="ChEBI" id="CHEBI:18420"/>
    </cofactor>
    <text evidence="15">Binds 2 magnesium ions per tetramer.</text>
</comment>
<dbReference type="PROSITE" id="PS51483">
    <property type="entry name" value="B5"/>
    <property type="match status" value="1"/>
</dbReference>
<dbReference type="Gene3D" id="3.30.56.10">
    <property type="match status" value="2"/>
</dbReference>
<dbReference type="PANTHER" id="PTHR10947:SF0">
    <property type="entry name" value="PHENYLALANINE--TRNA LIGASE BETA SUBUNIT"/>
    <property type="match status" value="1"/>
</dbReference>
<dbReference type="InterPro" id="IPR009061">
    <property type="entry name" value="DNA-bd_dom_put_sf"/>
</dbReference>
<keyword evidence="4 15" id="KW-0963">Cytoplasm</keyword>
<feature type="domain" description="FDX-ACB" evidence="18">
    <location>
        <begin position="705"/>
        <end position="798"/>
    </location>
</feature>
<dbReference type="NCBIfam" id="TIGR00472">
    <property type="entry name" value="pheT_bact"/>
    <property type="match status" value="1"/>
</dbReference>
<dbReference type="Proteomes" id="UP000238672">
    <property type="component" value="Unassembled WGS sequence"/>
</dbReference>
<evidence type="ECO:0000256" key="10">
    <source>
        <dbReference type="ARBA" id="ARBA00022842"/>
    </source>
</evidence>
<dbReference type="CDD" id="cd02796">
    <property type="entry name" value="tRNA_bind_bactPheRS"/>
    <property type="match status" value="1"/>
</dbReference>
<dbReference type="InterPro" id="IPR004532">
    <property type="entry name" value="Phe-tRNA-ligase_IIc_bsu_bact"/>
</dbReference>
<dbReference type="PROSITE" id="PS50886">
    <property type="entry name" value="TRBD"/>
    <property type="match status" value="1"/>
</dbReference>
<keyword evidence="7 15" id="KW-0479">Metal-binding</keyword>
<dbReference type="GO" id="GO:0004826">
    <property type="term" value="F:phenylalanine-tRNA ligase activity"/>
    <property type="evidence" value="ECO:0007669"/>
    <property type="project" value="UniProtKB-UniRule"/>
</dbReference>
<dbReference type="SUPFAM" id="SSF46955">
    <property type="entry name" value="Putative DNA-binding domain"/>
    <property type="match status" value="1"/>
</dbReference>
<evidence type="ECO:0000256" key="3">
    <source>
        <dbReference type="ARBA" id="ARBA00011209"/>
    </source>
</evidence>
<organism evidence="20 21">
    <name type="scientific">Candidatus Phytoplasma phoenicium</name>
    <dbReference type="NCBI Taxonomy" id="198422"/>
    <lineage>
        <taxon>Bacteria</taxon>
        <taxon>Bacillati</taxon>
        <taxon>Mycoplasmatota</taxon>
        <taxon>Mollicutes</taxon>
        <taxon>Acholeplasmatales</taxon>
        <taxon>Acholeplasmataceae</taxon>
        <taxon>Candidatus Phytoplasma</taxon>
        <taxon>16SrIX (Pigeon pea witches'-broom group)</taxon>
    </lineage>
</organism>
<dbReference type="InterPro" id="IPR045864">
    <property type="entry name" value="aa-tRNA-synth_II/BPL/LPL"/>
</dbReference>
<dbReference type="Gene3D" id="3.50.40.10">
    <property type="entry name" value="Phenylalanyl-trna Synthetase, Chain B, domain 3"/>
    <property type="match status" value="1"/>
</dbReference>
<feature type="domain" description="TRNA-binding" evidence="17">
    <location>
        <begin position="39"/>
        <end position="154"/>
    </location>
</feature>
<dbReference type="PROSITE" id="PS51447">
    <property type="entry name" value="FDX_ACB"/>
    <property type="match status" value="1"/>
</dbReference>
<comment type="subcellular location">
    <subcellularLocation>
        <location evidence="1 15">Cytoplasm</location>
    </subcellularLocation>
</comment>
<evidence type="ECO:0000256" key="12">
    <source>
        <dbReference type="ARBA" id="ARBA00022917"/>
    </source>
</evidence>
<comment type="catalytic activity">
    <reaction evidence="14 15">
        <text>tRNA(Phe) + L-phenylalanine + ATP = L-phenylalanyl-tRNA(Phe) + AMP + diphosphate + H(+)</text>
        <dbReference type="Rhea" id="RHEA:19413"/>
        <dbReference type="Rhea" id="RHEA-COMP:9668"/>
        <dbReference type="Rhea" id="RHEA-COMP:9699"/>
        <dbReference type="ChEBI" id="CHEBI:15378"/>
        <dbReference type="ChEBI" id="CHEBI:30616"/>
        <dbReference type="ChEBI" id="CHEBI:33019"/>
        <dbReference type="ChEBI" id="CHEBI:58095"/>
        <dbReference type="ChEBI" id="CHEBI:78442"/>
        <dbReference type="ChEBI" id="CHEBI:78531"/>
        <dbReference type="ChEBI" id="CHEBI:456215"/>
        <dbReference type="EC" id="6.1.1.20"/>
    </reaction>
</comment>
<keyword evidence="13 15" id="KW-0030">Aminoacyl-tRNA synthetase</keyword>
<keyword evidence="12 15" id="KW-0648">Protein biosynthesis</keyword>
<dbReference type="EMBL" id="PUUG01000001">
    <property type="protein sequence ID" value="PQP79990.1"/>
    <property type="molecule type" value="Genomic_DNA"/>
</dbReference>
<evidence type="ECO:0000256" key="14">
    <source>
        <dbReference type="ARBA" id="ARBA00049255"/>
    </source>
</evidence>
<evidence type="ECO:0000256" key="8">
    <source>
        <dbReference type="ARBA" id="ARBA00022741"/>
    </source>
</evidence>
<dbReference type="Gene3D" id="3.30.930.10">
    <property type="entry name" value="Bira Bifunctional Protein, Domain 2"/>
    <property type="match status" value="1"/>
</dbReference>
<dbReference type="SMART" id="SM00873">
    <property type="entry name" value="B3_4"/>
    <property type="match status" value="1"/>
</dbReference>
<evidence type="ECO:0000256" key="16">
    <source>
        <dbReference type="PROSITE-ProRule" id="PRU00209"/>
    </source>
</evidence>
<dbReference type="SUPFAM" id="SSF56037">
    <property type="entry name" value="PheT/TilS domain"/>
    <property type="match status" value="1"/>
</dbReference>
<dbReference type="InterPro" id="IPR005146">
    <property type="entry name" value="B3/B4_tRNA-bd"/>
</dbReference>
<dbReference type="Gene3D" id="2.40.50.140">
    <property type="entry name" value="Nucleic acid-binding proteins"/>
    <property type="match status" value="1"/>
</dbReference>
<comment type="caution">
    <text evidence="15">Lacks conserved residue(s) required for the propagation of feature annotation.</text>
</comment>
<evidence type="ECO:0000313" key="20">
    <source>
        <dbReference type="EMBL" id="PQP79990.1"/>
    </source>
</evidence>
<dbReference type="SUPFAM" id="SSF54991">
    <property type="entry name" value="Anticodon-binding domain of PheRS"/>
    <property type="match status" value="1"/>
</dbReference>
<dbReference type="Pfam" id="PF17759">
    <property type="entry name" value="tRNA_synthFbeta"/>
    <property type="match status" value="1"/>
</dbReference>
<accession>A0A2S8NVG6</accession>
<dbReference type="EC" id="6.1.1.20" evidence="15"/>
<dbReference type="Pfam" id="PF03484">
    <property type="entry name" value="B5"/>
    <property type="match status" value="1"/>
</dbReference>
<feature type="binding site" evidence="15">
    <location>
        <position position="474"/>
    </location>
    <ligand>
        <name>Mg(2+)</name>
        <dbReference type="ChEBI" id="CHEBI:18420"/>
        <note>shared with alpha subunit</note>
    </ligand>
</feature>
<dbReference type="SMART" id="SM00896">
    <property type="entry name" value="FDX-ACB"/>
    <property type="match status" value="1"/>
</dbReference>
<dbReference type="Pfam" id="PF01588">
    <property type="entry name" value="tRNA_bind"/>
    <property type="match status" value="1"/>
</dbReference>
<evidence type="ECO:0000256" key="5">
    <source>
        <dbReference type="ARBA" id="ARBA00022555"/>
    </source>
</evidence>
<dbReference type="InterPro" id="IPR005147">
    <property type="entry name" value="tRNA_synthase_B5-dom"/>
</dbReference>
<dbReference type="GO" id="GO:0009328">
    <property type="term" value="C:phenylalanine-tRNA ligase complex"/>
    <property type="evidence" value="ECO:0007669"/>
    <property type="project" value="TreeGrafter"/>
</dbReference>
<dbReference type="InterPro" id="IPR005121">
    <property type="entry name" value="Fdx_antiC-bd"/>
</dbReference>
<dbReference type="GO" id="GO:0000287">
    <property type="term" value="F:magnesium ion binding"/>
    <property type="evidence" value="ECO:0007669"/>
    <property type="project" value="UniProtKB-UniRule"/>
</dbReference>
<evidence type="ECO:0000259" key="18">
    <source>
        <dbReference type="PROSITE" id="PS51447"/>
    </source>
</evidence>
<evidence type="ECO:0000313" key="21">
    <source>
        <dbReference type="Proteomes" id="UP000238672"/>
    </source>
</evidence>
<keyword evidence="21" id="KW-1185">Reference proteome</keyword>
<dbReference type="GO" id="GO:0000049">
    <property type="term" value="F:tRNA binding"/>
    <property type="evidence" value="ECO:0007669"/>
    <property type="project" value="UniProtKB-UniRule"/>
</dbReference>
<dbReference type="PANTHER" id="PTHR10947">
    <property type="entry name" value="PHENYLALANYL-TRNA SYNTHETASE BETA CHAIN AND LEUCINE-RICH REPEAT-CONTAINING PROTEIN 47"/>
    <property type="match status" value="1"/>
</dbReference>
<dbReference type="Pfam" id="PF03147">
    <property type="entry name" value="FDX-ACB"/>
    <property type="match status" value="1"/>
</dbReference>
<keyword evidence="8 15" id="KW-0547">Nucleotide-binding</keyword>
<dbReference type="InterPro" id="IPR041616">
    <property type="entry name" value="PheRS_beta_core"/>
</dbReference>
<evidence type="ECO:0000256" key="1">
    <source>
        <dbReference type="ARBA" id="ARBA00004496"/>
    </source>
</evidence>
<reference evidence="20 21" key="1">
    <citation type="submission" date="2018-02" db="EMBL/GenBank/DDBJ databases">
        <title>Metagenomics reveals mixed infection of spiroplasma and phytoplasma in chicory.</title>
        <authorList>
            <person name="Polano C."/>
            <person name="Moruzzi S."/>
            <person name="Ermacora P."/>
            <person name="Ferrini F."/>
            <person name="Martini M."/>
            <person name="Firrao G."/>
        </authorList>
    </citation>
    <scope>NUCLEOTIDE SEQUENCE [LARGE SCALE GENOMIC DNA]</scope>
    <source>
        <strain evidence="20 21">ChiP</strain>
    </source>
</reference>
<dbReference type="Gene3D" id="3.30.70.380">
    <property type="entry name" value="Ferrodoxin-fold anticodon-binding domain"/>
    <property type="match status" value="1"/>
</dbReference>
<proteinExistence type="inferred from homology"/>
<dbReference type="InterPro" id="IPR020825">
    <property type="entry name" value="Phe-tRNA_synthase-like_B3/B4"/>
</dbReference>
<evidence type="ECO:0000256" key="2">
    <source>
        <dbReference type="ARBA" id="ARBA00008653"/>
    </source>
</evidence>
<comment type="similarity">
    <text evidence="2 15">Belongs to the phenylalanyl-tRNA synthetase beta subunit family. Type 1 subfamily.</text>
</comment>
<feature type="binding site" evidence="15">
    <location>
        <position position="470"/>
    </location>
    <ligand>
        <name>Mg(2+)</name>
        <dbReference type="ChEBI" id="CHEBI:18420"/>
        <note>shared with alpha subunit</note>
    </ligand>
</feature>
<evidence type="ECO:0000259" key="17">
    <source>
        <dbReference type="PROSITE" id="PS50886"/>
    </source>
</evidence>
<evidence type="ECO:0000256" key="4">
    <source>
        <dbReference type="ARBA" id="ARBA00022490"/>
    </source>
</evidence>
<dbReference type="GO" id="GO:0006432">
    <property type="term" value="P:phenylalanyl-tRNA aminoacylation"/>
    <property type="evidence" value="ECO:0007669"/>
    <property type="project" value="UniProtKB-UniRule"/>
</dbReference>
<feature type="domain" description="B5" evidence="19">
    <location>
        <begin position="410"/>
        <end position="486"/>
    </location>
</feature>
<evidence type="ECO:0000256" key="15">
    <source>
        <dbReference type="HAMAP-Rule" id="MF_00283"/>
    </source>
</evidence>
<name>A0A2S8NVG6_9MOLU</name>
<keyword evidence="11 16" id="KW-0694">RNA-binding</keyword>
<dbReference type="SMART" id="SM00874">
    <property type="entry name" value="B5"/>
    <property type="match status" value="1"/>
</dbReference>
<dbReference type="InterPro" id="IPR012340">
    <property type="entry name" value="NA-bd_OB-fold"/>
</dbReference>
<evidence type="ECO:0000256" key="11">
    <source>
        <dbReference type="ARBA" id="ARBA00022884"/>
    </source>
</evidence>
<dbReference type="InterPro" id="IPR045060">
    <property type="entry name" value="Phe-tRNA-ligase_IIc_bsu"/>
</dbReference>
<evidence type="ECO:0000256" key="6">
    <source>
        <dbReference type="ARBA" id="ARBA00022598"/>
    </source>
</evidence>
<dbReference type="Pfam" id="PF03483">
    <property type="entry name" value="B3_4"/>
    <property type="match status" value="1"/>
</dbReference>
<dbReference type="SUPFAM" id="SSF55681">
    <property type="entry name" value="Class II aaRS and biotin synthetases"/>
    <property type="match status" value="1"/>
</dbReference>
<dbReference type="InterPro" id="IPR002547">
    <property type="entry name" value="tRNA-bd_dom"/>
</dbReference>
<dbReference type="GO" id="GO:0005524">
    <property type="term" value="F:ATP binding"/>
    <property type="evidence" value="ECO:0007669"/>
    <property type="project" value="UniProtKB-UniRule"/>
</dbReference>
<keyword evidence="5 16" id="KW-0820">tRNA-binding</keyword>
<protein>
    <recommendedName>
        <fullName evidence="15">Phenylalanine--tRNA ligase beta subunit</fullName>
        <ecNumber evidence="15">6.1.1.20</ecNumber>
    </recommendedName>
    <alternativeName>
        <fullName evidence="15">Phenylalanyl-tRNA synthetase beta subunit</fullName>
        <shortName evidence="15">PheRS</shortName>
    </alternativeName>
</protein>
<dbReference type="AlphaFoldDB" id="A0A2S8NVG6"/>
<evidence type="ECO:0000256" key="7">
    <source>
        <dbReference type="ARBA" id="ARBA00022723"/>
    </source>
</evidence>
<feature type="binding site" evidence="15">
    <location>
        <position position="464"/>
    </location>
    <ligand>
        <name>Mg(2+)</name>
        <dbReference type="ChEBI" id="CHEBI:18420"/>
        <note>shared with alpha subunit</note>
    </ligand>
</feature>
<sequence>MIIQEYILKKYFSPFMYNLVDWESLINIHMVEVQRISYLNQSTHLIIGEIDKIEKINHSDKLFLTKINIDKKVLSIVCGANNLKLKQKVIVAQNGSYLDSIQTKILKKKIAGVESDGMICSSKELGLNSLALIKEEEKGVLILDEDAPIGACALEYLGLKGFIIELSLTPDRADYLSHIGFAQDLKAIVQEQSLQFNLPSMRILNNTNISNPFQIQILDANCFEYHISYLKNIQITTSPLWLRNILSINNIKPVNNIIDILNLVLIEYGIPLDVYDAIIFTNYQIQVKNAEPKHQKLKLTDNQILFLQKEDLIVVNQNNIVAVAGIMENPQYVLKTNTQDVILTVSVLDKKYISKASKRFNIKNEKILRLSRGIDSSLILQSLQRAHFLIQKLCSNVVVHNIVSKKLKKHQNPRINLSLDWICSKTGILFDKNKTIKALTKLDYRVEQLDDKNFQVIAPLRRYDVKIPEDVIADLVRIYSYQQIPTFSKQNQMFPSLRTNKQSFIYNLKQFLTNIGLYEIITYSLVNENILRLFYDKDDVLRILKPISQEHNILRTHLSGNLIETLSYNQKYNNLDNALFEISKVYNSEQKEELHLSLGLSGTFIKSGWLKQNIDSSFFLLKSFLTRIENFLGVNFELIKTTDYQQLHSEQQAHIYFNNQLIGFMGQTHPSLNNLYHLKSCFILEIILKDVFWEKVEKKFFQAITKLPSITRDLSFLIDQKYTFQQIFQTLKKIVADNCLKFELLEIYQDNQLFPSFYSLSFRFIFNNLYQNLTKNQVSIFMKKIEKQLQYQFQAQIR</sequence>
<keyword evidence="6 15" id="KW-0436">Ligase</keyword>
<comment type="subunit">
    <text evidence="3 15">Tetramer of two alpha and two beta subunits.</text>
</comment>
<dbReference type="InterPro" id="IPR036690">
    <property type="entry name" value="Fdx_antiC-bd_sf"/>
</dbReference>
<dbReference type="HAMAP" id="MF_00283">
    <property type="entry name" value="Phe_tRNA_synth_beta1"/>
    <property type="match status" value="1"/>
</dbReference>
<evidence type="ECO:0000256" key="13">
    <source>
        <dbReference type="ARBA" id="ARBA00023146"/>
    </source>
</evidence>
<dbReference type="SUPFAM" id="SSF50249">
    <property type="entry name" value="Nucleic acid-binding proteins"/>
    <property type="match status" value="1"/>
</dbReference>
<keyword evidence="9 15" id="KW-0067">ATP-binding</keyword>